<accession>A0A0F4QA94</accession>
<dbReference type="PANTHER" id="PTHR38776:SF1">
    <property type="entry name" value="MLTA-INTERACTING PROTEIN-RELATED"/>
    <property type="match status" value="1"/>
</dbReference>
<evidence type="ECO:0000256" key="4">
    <source>
        <dbReference type="ARBA" id="ARBA00023136"/>
    </source>
</evidence>
<keyword evidence="3 6" id="KW-0732">Signal</keyword>
<dbReference type="GO" id="GO:0009279">
    <property type="term" value="C:cell outer membrane"/>
    <property type="evidence" value="ECO:0007669"/>
    <property type="project" value="UniProtKB-SubCell"/>
</dbReference>
<dbReference type="OrthoDB" id="8562138at2"/>
<sequence length="247" mass="27145">MNKTISLISLALMSFSALADEQKPGIQWGVGAAVVSQDQGYTGVGNETILVPALAIQYGNFSLLGPRANYKVWQQDNIELSLVGQLRLDGYEEADGEIFLGMEDRDMSFDFGFEGELDTKIGEFGFSFMHDMTSTHEGYEASVSYGIPFTAGDGRIVPYVSASYLSEDLVDYYYGVLPNEQRAGRMAYVGDASMNFEVGVSSDWFFGKNHMIKADLNYTAYGSEIKDSPLIEQSGGAQVLLGYVYVF</sequence>
<dbReference type="Pfam" id="PF06629">
    <property type="entry name" value="MipA"/>
    <property type="match status" value="1"/>
</dbReference>
<keyword evidence="5" id="KW-0998">Cell outer membrane</keyword>
<evidence type="ECO:0000256" key="3">
    <source>
        <dbReference type="ARBA" id="ARBA00022729"/>
    </source>
</evidence>
<dbReference type="PANTHER" id="PTHR38776">
    <property type="entry name" value="MLTA-INTERACTING PROTEIN-RELATED"/>
    <property type="match status" value="1"/>
</dbReference>
<evidence type="ECO:0000313" key="7">
    <source>
        <dbReference type="EMBL" id="KJZ04558.1"/>
    </source>
</evidence>
<dbReference type="RefSeq" id="WP_046007382.1">
    <property type="nucleotide sequence ID" value="NZ_JXYA01000092.1"/>
</dbReference>
<reference evidence="7 8" key="1">
    <citation type="journal article" date="2015" name="BMC Genomics">
        <title>Genome mining reveals unlocked bioactive potential of marine Gram-negative bacteria.</title>
        <authorList>
            <person name="Machado H."/>
            <person name="Sonnenschein E.C."/>
            <person name="Melchiorsen J."/>
            <person name="Gram L."/>
        </authorList>
    </citation>
    <scope>NUCLEOTIDE SEQUENCE [LARGE SCALE GENOMIC DNA]</scope>
    <source>
        <strain evidence="7 8">S2471</strain>
    </source>
</reference>
<evidence type="ECO:0000313" key="8">
    <source>
        <dbReference type="Proteomes" id="UP000033452"/>
    </source>
</evidence>
<dbReference type="PATRIC" id="fig|43658.5.peg.4953"/>
<comment type="subcellular location">
    <subcellularLocation>
        <location evidence="1">Cell outer membrane</location>
    </subcellularLocation>
</comment>
<name>A0A0F4QA94_9GAMM</name>
<keyword evidence="8" id="KW-1185">Reference proteome</keyword>
<keyword evidence="4" id="KW-0472">Membrane</keyword>
<evidence type="ECO:0000256" key="6">
    <source>
        <dbReference type="SAM" id="SignalP"/>
    </source>
</evidence>
<comment type="similarity">
    <text evidence="2">Belongs to the MipA/OmpV family.</text>
</comment>
<evidence type="ECO:0008006" key="9">
    <source>
        <dbReference type="Google" id="ProtNLM"/>
    </source>
</evidence>
<evidence type="ECO:0000256" key="1">
    <source>
        <dbReference type="ARBA" id="ARBA00004442"/>
    </source>
</evidence>
<feature type="signal peptide" evidence="6">
    <location>
        <begin position="1"/>
        <end position="19"/>
    </location>
</feature>
<protein>
    <recommendedName>
        <fullName evidence="9">MipA/OmpV family protein</fullName>
    </recommendedName>
</protein>
<dbReference type="AlphaFoldDB" id="A0A0F4QA94"/>
<dbReference type="InterPro" id="IPR010583">
    <property type="entry name" value="MipA"/>
</dbReference>
<dbReference type="Proteomes" id="UP000033452">
    <property type="component" value="Unassembled WGS sequence"/>
</dbReference>
<feature type="chain" id="PRO_5002475443" description="MipA/OmpV family protein" evidence="6">
    <location>
        <begin position="20"/>
        <end position="247"/>
    </location>
</feature>
<comment type="caution">
    <text evidence="7">The sequence shown here is derived from an EMBL/GenBank/DDBJ whole genome shotgun (WGS) entry which is preliminary data.</text>
</comment>
<organism evidence="7 8">
    <name type="scientific">Pseudoalteromonas rubra</name>
    <dbReference type="NCBI Taxonomy" id="43658"/>
    <lineage>
        <taxon>Bacteria</taxon>
        <taxon>Pseudomonadati</taxon>
        <taxon>Pseudomonadota</taxon>
        <taxon>Gammaproteobacteria</taxon>
        <taxon>Alteromonadales</taxon>
        <taxon>Pseudoalteromonadaceae</taxon>
        <taxon>Pseudoalteromonas</taxon>
    </lineage>
</organism>
<dbReference type="EMBL" id="JXYA01000092">
    <property type="protein sequence ID" value="KJZ04558.1"/>
    <property type="molecule type" value="Genomic_DNA"/>
</dbReference>
<proteinExistence type="inferred from homology"/>
<evidence type="ECO:0000256" key="5">
    <source>
        <dbReference type="ARBA" id="ARBA00023237"/>
    </source>
</evidence>
<evidence type="ECO:0000256" key="2">
    <source>
        <dbReference type="ARBA" id="ARBA00005722"/>
    </source>
</evidence>
<gene>
    <name evidence="7" type="ORF">TW77_23380</name>
</gene>